<feature type="domain" description="Glycosyl transferase family 1" evidence="2">
    <location>
        <begin position="208"/>
        <end position="365"/>
    </location>
</feature>
<proteinExistence type="predicted"/>
<dbReference type="FunFam" id="3.40.50.2000:FF:000119">
    <property type="entry name" value="Glycosyl transferase group 1"/>
    <property type="match status" value="1"/>
</dbReference>
<evidence type="ECO:0000259" key="2">
    <source>
        <dbReference type="Pfam" id="PF00534"/>
    </source>
</evidence>
<sequence>MLKVVIDATPVSAKPSGVGFFVANLISSLSDLQYSENFSLGLVFQPGLKSWLRGGKSLPDSLKSYSNVNFFPMPVRVSDLLLATENKFLFSRFEKYFGNSHIIHGTNYSVYPCRKSLKVMNLYDLTFMKYPQYVDSVVAKYTQKVQRCLKWTDLVMTISESSKQDIVEYLHVDPDKIHVTPLASRYHSNSLLGRKTEMLLERFDFDFSRPYLLFVSNIEPRKNINSLIEAFNYLKSKYDIPHNLVLIGKKGWRYEPVFTAIEDSPWSDSIHHLDYLSDDLVALFYSKADVFVYPSHYEGFGLPVLEAMTLGAPVVSSNCSSIPEVAGDAALLINPSEPLELAESILKIISDSHLRQDLIIKGKERAKLFTWERTARQTLQAYKSLIEPRVKIEV</sequence>
<dbReference type="RefSeq" id="WP_127080492.1">
    <property type="nucleotide sequence ID" value="NZ_RSCL01000004.1"/>
</dbReference>
<protein>
    <submittedName>
        <fullName evidence="3">Glycosyl transferase</fullName>
    </submittedName>
</protein>
<gene>
    <name evidence="3" type="ORF">DSM106972_018630</name>
</gene>
<evidence type="ECO:0000313" key="3">
    <source>
        <dbReference type="EMBL" id="RUT07603.1"/>
    </source>
</evidence>
<organism evidence="3 4">
    <name type="scientific">Dulcicalothrix desertica PCC 7102</name>
    <dbReference type="NCBI Taxonomy" id="232991"/>
    <lineage>
        <taxon>Bacteria</taxon>
        <taxon>Bacillati</taxon>
        <taxon>Cyanobacteriota</taxon>
        <taxon>Cyanophyceae</taxon>
        <taxon>Nostocales</taxon>
        <taxon>Calotrichaceae</taxon>
        <taxon>Dulcicalothrix</taxon>
    </lineage>
</organism>
<evidence type="ECO:0000313" key="4">
    <source>
        <dbReference type="Proteomes" id="UP000271624"/>
    </source>
</evidence>
<dbReference type="PANTHER" id="PTHR46401">
    <property type="entry name" value="GLYCOSYLTRANSFERASE WBBK-RELATED"/>
    <property type="match status" value="1"/>
</dbReference>
<name>A0A3S1DCP8_9CYAN</name>
<keyword evidence="1 3" id="KW-0808">Transferase</keyword>
<dbReference type="EMBL" id="RSCL01000004">
    <property type="protein sequence ID" value="RUT07603.1"/>
    <property type="molecule type" value="Genomic_DNA"/>
</dbReference>
<evidence type="ECO:0000256" key="1">
    <source>
        <dbReference type="ARBA" id="ARBA00022679"/>
    </source>
</evidence>
<dbReference type="Proteomes" id="UP000271624">
    <property type="component" value="Unassembled WGS sequence"/>
</dbReference>
<dbReference type="Gene3D" id="3.40.50.2000">
    <property type="entry name" value="Glycogen Phosphorylase B"/>
    <property type="match status" value="2"/>
</dbReference>
<reference evidence="3" key="1">
    <citation type="submission" date="2018-12" db="EMBL/GenBank/DDBJ databases">
        <authorList>
            <person name="Will S."/>
            <person name="Neumann-Schaal M."/>
            <person name="Henke P."/>
        </authorList>
    </citation>
    <scope>NUCLEOTIDE SEQUENCE</scope>
    <source>
        <strain evidence="3">PCC 7102</strain>
    </source>
</reference>
<dbReference type="SUPFAM" id="SSF53756">
    <property type="entry name" value="UDP-Glycosyltransferase/glycogen phosphorylase"/>
    <property type="match status" value="1"/>
</dbReference>
<dbReference type="GO" id="GO:0016757">
    <property type="term" value="F:glycosyltransferase activity"/>
    <property type="evidence" value="ECO:0007669"/>
    <property type="project" value="InterPro"/>
</dbReference>
<comment type="caution">
    <text evidence="3">The sequence shown here is derived from an EMBL/GenBank/DDBJ whole genome shotgun (WGS) entry which is preliminary data.</text>
</comment>
<keyword evidence="4" id="KW-1185">Reference proteome</keyword>
<dbReference type="PANTHER" id="PTHR46401:SF2">
    <property type="entry name" value="GLYCOSYLTRANSFERASE WBBK-RELATED"/>
    <property type="match status" value="1"/>
</dbReference>
<reference evidence="3" key="2">
    <citation type="journal article" date="2019" name="Genome Biol. Evol.">
        <title>Day and night: Metabolic profiles and evolutionary relationships of six axenic non-marine cyanobacteria.</title>
        <authorList>
            <person name="Will S.E."/>
            <person name="Henke P."/>
            <person name="Boedeker C."/>
            <person name="Huang S."/>
            <person name="Brinkmann H."/>
            <person name="Rohde M."/>
            <person name="Jarek M."/>
            <person name="Friedl T."/>
            <person name="Seufert S."/>
            <person name="Schumacher M."/>
            <person name="Overmann J."/>
            <person name="Neumann-Schaal M."/>
            <person name="Petersen J."/>
        </authorList>
    </citation>
    <scope>NUCLEOTIDE SEQUENCE [LARGE SCALE GENOMIC DNA]</scope>
    <source>
        <strain evidence="3">PCC 7102</strain>
    </source>
</reference>
<dbReference type="OrthoDB" id="9797829at2"/>
<dbReference type="CDD" id="cd03809">
    <property type="entry name" value="GT4_MtfB-like"/>
    <property type="match status" value="1"/>
</dbReference>
<dbReference type="Pfam" id="PF00534">
    <property type="entry name" value="Glycos_transf_1"/>
    <property type="match status" value="1"/>
</dbReference>
<accession>A0A3S1DCP8</accession>
<dbReference type="InterPro" id="IPR001296">
    <property type="entry name" value="Glyco_trans_1"/>
</dbReference>
<dbReference type="GO" id="GO:0009103">
    <property type="term" value="P:lipopolysaccharide biosynthetic process"/>
    <property type="evidence" value="ECO:0007669"/>
    <property type="project" value="TreeGrafter"/>
</dbReference>
<dbReference type="AlphaFoldDB" id="A0A3S1DCP8"/>